<dbReference type="CDD" id="cd00087">
    <property type="entry name" value="FReD"/>
    <property type="match status" value="1"/>
</dbReference>
<gene>
    <name evidence="4" type="primary">LOC115404557</name>
</gene>
<proteinExistence type="predicted"/>
<feature type="domain" description="Fibrinogen C-terminal" evidence="3">
    <location>
        <begin position="27"/>
        <end position="260"/>
    </location>
</feature>
<dbReference type="RefSeq" id="XP_029969808.1">
    <property type="nucleotide sequence ID" value="XM_030113948.1"/>
</dbReference>
<dbReference type="PANTHER" id="PTHR19143:SF263">
    <property type="entry name" value="FIBRINOGEN-LIKE PROTEIN 1"/>
    <property type="match status" value="1"/>
</dbReference>
<protein>
    <submittedName>
        <fullName evidence="4">Angiopoietin-related protein 5-like</fullName>
    </submittedName>
</protein>
<dbReference type="GO" id="GO:0050776">
    <property type="term" value="P:regulation of immune response"/>
    <property type="evidence" value="ECO:0007669"/>
    <property type="project" value="TreeGrafter"/>
</dbReference>
<reference evidence="4" key="1">
    <citation type="submission" date="2019-06" db="EMBL/GenBank/DDBJ databases">
        <authorList>
            <consortium name="Wellcome Sanger Institute Data Sharing"/>
        </authorList>
    </citation>
    <scope>NUCLEOTIDE SEQUENCE [LARGE SCALE GENOMIC DNA]</scope>
</reference>
<dbReference type="Pfam" id="PF00147">
    <property type="entry name" value="Fibrinogen_C"/>
    <property type="match status" value="1"/>
</dbReference>
<dbReference type="AlphaFoldDB" id="A0A672J4L5"/>
<dbReference type="PANTHER" id="PTHR19143">
    <property type="entry name" value="FIBRINOGEN/TENASCIN/ANGIOPOEITIN"/>
    <property type="match status" value="1"/>
</dbReference>
<keyword evidence="2" id="KW-0732">Signal</keyword>
<reference evidence="4" key="2">
    <citation type="submission" date="2025-08" db="UniProtKB">
        <authorList>
            <consortium name="Ensembl"/>
        </authorList>
    </citation>
    <scope>IDENTIFICATION</scope>
</reference>
<sequence>MKMLIGLCGLILVLLSSVTAQLQKHPVDVFSQGSDCTEIKRRLPESRSGVYMIHPAASRIPFKVFCEMRPDGGWTVIQRRTGDKVSFRRNWASYEAGFGQLTGDHWLGLEKIHWLTRSKRTTLRVDLWDHEGGTAYAEYKNFNLGNRNTAYELHVGRYSGTAGDAIRGEKYEMDQNGFGFSTSDRDHDDCDPCISGKITVSECAQSDGGWWFSRCGSAALNGDYHESGDHIGMKSGLHWRTWKKPTPYSAKATRMMIKSE</sequence>
<dbReference type="InterPro" id="IPR050373">
    <property type="entry name" value="Fibrinogen_C-term_domain"/>
</dbReference>
<dbReference type="GeneID" id="115404557"/>
<feature type="chain" id="PRO_5025612442" evidence="2">
    <location>
        <begin position="21"/>
        <end position="260"/>
    </location>
</feature>
<dbReference type="InterPro" id="IPR036056">
    <property type="entry name" value="Fibrinogen-like_C"/>
</dbReference>
<name>A0A672J4L5_SALFA</name>
<accession>A0A672J4L5</accession>
<feature type="signal peptide" evidence="2">
    <location>
        <begin position="1"/>
        <end position="20"/>
    </location>
</feature>
<keyword evidence="5" id="KW-1185">Reference proteome</keyword>
<evidence type="ECO:0000256" key="1">
    <source>
        <dbReference type="ARBA" id="ARBA00023157"/>
    </source>
</evidence>
<organism evidence="4 5">
    <name type="scientific">Salarias fasciatus</name>
    <name type="common">Jewelled blenny</name>
    <name type="synonym">Blennius fasciatus</name>
    <dbReference type="NCBI Taxonomy" id="181472"/>
    <lineage>
        <taxon>Eukaryota</taxon>
        <taxon>Metazoa</taxon>
        <taxon>Chordata</taxon>
        <taxon>Craniata</taxon>
        <taxon>Vertebrata</taxon>
        <taxon>Euteleostomi</taxon>
        <taxon>Actinopterygii</taxon>
        <taxon>Neopterygii</taxon>
        <taxon>Teleostei</taxon>
        <taxon>Neoteleostei</taxon>
        <taxon>Acanthomorphata</taxon>
        <taxon>Ovalentaria</taxon>
        <taxon>Blenniimorphae</taxon>
        <taxon>Blenniiformes</taxon>
        <taxon>Blennioidei</taxon>
        <taxon>Blenniidae</taxon>
        <taxon>Salariinae</taxon>
        <taxon>Salarias</taxon>
    </lineage>
</organism>
<dbReference type="SMART" id="SM00186">
    <property type="entry name" value="FBG"/>
    <property type="match status" value="1"/>
</dbReference>
<dbReference type="GO" id="GO:0005615">
    <property type="term" value="C:extracellular space"/>
    <property type="evidence" value="ECO:0007669"/>
    <property type="project" value="TreeGrafter"/>
</dbReference>
<dbReference type="PROSITE" id="PS51406">
    <property type="entry name" value="FIBRINOGEN_C_2"/>
    <property type="match status" value="1"/>
</dbReference>
<dbReference type="InParanoid" id="A0A672J4L5"/>
<dbReference type="OrthoDB" id="7940501at2759"/>
<dbReference type="Ensembl" id="ENSSFAT00005050795.1">
    <property type="protein sequence ID" value="ENSSFAP00005049173.1"/>
    <property type="gene ID" value="ENSSFAG00005023795.1"/>
</dbReference>
<dbReference type="InterPro" id="IPR002181">
    <property type="entry name" value="Fibrinogen_a/b/g_C_dom"/>
</dbReference>
<reference evidence="4" key="3">
    <citation type="submission" date="2025-09" db="UniProtKB">
        <authorList>
            <consortium name="Ensembl"/>
        </authorList>
    </citation>
    <scope>IDENTIFICATION</scope>
</reference>
<dbReference type="Gene3D" id="3.90.215.10">
    <property type="entry name" value="Gamma Fibrinogen, chain A, domain 1"/>
    <property type="match status" value="1"/>
</dbReference>
<dbReference type="InterPro" id="IPR020837">
    <property type="entry name" value="Fibrinogen_CS"/>
</dbReference>
<evidence type="ECO:0000256" key="2">
    <source>
        <dbReference type="SAM" id="SignalP"/>
    </source>
</evidence>
<dbReference type="NCBIfam" id="NF040941">
    <property type="entry name" value="GGGWT_bact"/>
    <property type="match status" value="1"/>
</dbReference>
<dbReference type="InterPro" id="IPR014716">
    <property type="entry name" value="Fibrinogen_a/b/g_C_1"/>
</dbReference>
<evidence type="ECO:0000313" key="5">
    <source>
        <dbReference type="Proteomes" id="UP000472267"/>
    </source>
</evidence>
<dbReference type="GO" id="GO:0050868">
    <property type="term" value="P:negative regulation of T cell activation"/>
    <property type="evidence" value="ECO:0007669"/>
    <property type="project" value="TreeGrafter"/>
</dbReference>
<evidence type="ECO:0000313" key="4">
    <source>
        <dbReference type="Ensembl" id="ENSSFAP00005049173.1"/>
    </source>
</evidence>
<dbReference type="SUPFAM" id="SSF56496">
    <property type="entry name" value="Fibrinogen C-terminal domain-like"/>
    <property type="match status" value="1"/>
</dbReference>
<evidence type="ECO:0000259" key="3">
    <source>
        <dbReference type="PROSITE" id="PS51406"/>
    </source>
</evidence>
<keyword evidence="1" id="KW-1015">Disulfide bond</keyword>
<dbReference type="PROSITE" id="PS00514">
    <property type="entry name" value="FIBRINOGEN_C_1"/>
    <property type="match status" value="1"/>
</dbReference>
<dbReference type="Proteomes" id="UP000472267">
    <property type="component" value="Chromosome 17"/>
</dbReference>